<dbReference type="PROSITE" id="PS51257">
    <property type="entry name" value="PROKAR_LIPOPROTEIN"/>
    <property type="match status" value="1"/>
</dbReference>
<proteinExistence type="predicted"/>
<feature type="chain" id="PRO_5016008321" description="DUF4367 domain-containing protein" evidence="1">
    <location>
        <begin position="23"/>
        <end position="201"/>
    </location>
</feature>
<evidence type="ECO:0000313" key="2">
    <source>
        <dbReference type="EMBL" id="PZX60672.1"/>
    </source>
</evidence>
<organism evidence="2 3">
    <name type="scientific">Hydrotalea sandarakina</name>
    <dbReference type="NCBI Taxonomy" id="1004304"/>
    <lineage>
        <taxon>Bacteria</taxon>
        <taxon>Pseudomonadati</taxon>
        <taxon>Bacteroidota</taxon>
        <taxon>Chitinophagia</taxon>
        <taxon>Chitinophagales</taxon>
        <taxon>Chitinophagaceae</taxon>
        <taxon>Hydrotalea</taxon>
    </lineage>
</organism>
<dbReference type="EMBL" id="QKZV01000009">
    <property type="protein sequence ID" value="PZX60672.1"/>
    <property type="molecule type" value="Genomic_DNA"/>
</dbReference>
<accession>A0A2W7TBS7</accession>
<dbReference type="AlphaFoldDB" id="A0A2W7TBS7"/>
<protein>
    <recommendedName>
        <fullName evidence="4">DUF4367 domain-containing protein</fullName>
    </recommendedName>
</protein>
<evidence type="ECO:0000256" key="1">
    <source>
        <dbReference type="SAM" id="SignalP"/>
    </source>
</evidence>
<reference evidence="2 3" key="1">
    <citation type="submission" date="2018-06" db="EMBL/GenBank/DDBJ databases">
        <title>Genomic Encyclopedia of Archaeal and Bacterial Type Strains, Phase II (KMG-II): from individual species to whole genera.</title>
        <authorList>
            <person name="Goeker M."/>
        </authorList>
    </citation>
    <scope>NUCLEOTIDE SEQUENCE [LARGE SCALE GENOMIC DNA]</scope>
    <source>
        <strain evidence="2 3">DSM 23241</strain>
    </source>
</reference>
<evidence type="ECO:0000313" key="3">
    <source>
        <dbReference type="Proteomes" id="UP000249720"/>
    </source>
</evidence>
<dbReference type="OrthoDB" id="669653at2"/>
<dbReference type="Proteomes" id="UP000249720">
    <property type="component" value="Unassembled WGS sequence"/>
</dbReference>
<name>A0A2W7TBS7_9BACT</name>
<keyword evidence="1" id="KW-0732">Signal</keyword>
<feature type="signal peptide" evidence="1">
    <location>
        <begin position="1"/>
        <end position="22"/>
    </location>
</feature>
<dbReference type="RefSeq" id="WP_111296870.1">
    <property type="nucleotide sequence ID" value="NZ_QKZV01000009.1"/>
</dbReference>
<comment type="caution">
    <text evidence="2">The sequence shown here is derived from an EMBL/GenBank/DDBJ whole genome shotgun (WGS) entry which is preliminary data.</text>
</comment>
<sequence>MSSKKILVIYILLLLYSCNNHSQQIKGIDADTIIANTIPTDEAQQAQPSVFERVTALKKLTPFSPAQLKNILPKQLLQYHQTNFEITNQNGYSTAKYVYHNLNQNKSFQFTIIDCAGETGANIYYLQYLTRLNIQSETNQGYTKQIDLLGQKAIATYQKKLNQHELTFFNNDRLLIQMSATHLDINEMKQIIGALELSLPS</sequence>
<keyword evidence="3" id="KW-1185">Reference proteome</keyword>
<gene>
    <name evidence="2" type="ORF">LX80_02449</name>
</gene>
<evidence type="ECO:0008006" key="4">
    <source>
        <dbReference type="Google" id="ProtNLM"/>
    </source>
</evidence>